<dbReference type="PANTHER" id="PTHR23003">
    <property type="entry name" value="RNA RECOGNITION MOTIF RRM DOMAIN CONTAINING PROTEIN"/>
    <property type="match status" value="1"/>
</dbReference>
<feature type="compositionally biased region" description="Basic and acidic residues" evidence="3">
    <location>
        <begin position="169"/>
        <end position="206"/>
    </location>
</feature>
<gene>
    <name evidence="5" type="ORF">PNOK_0087100</name>
</gene>
<protein>
    <submittedName>
        <fullName evidence="5">RNA-binding domain-containing</fullName>
    </submittedName>
</protein>
<organism evidence="5 6">
    <name type="scientific">Pyrrhoderma noxium</name>
    <dbReference type="NCBI Taxonomy" id="2282107"/>
    <lineage>
        <taxon>Eukaryota</taxon>
        <taxon>Fungi</taxon>
        <taxon>Dikarya</taxon>
        <taxon>Basidiomycota</taxon>
        <taxon>Agaricomycotina</taxon>
        <taxon>Agaricomycetes</taxon>
        <taxon>Hymenochaetales</taxon>
        <taxon>Hymenochaetaceae</taxon>
        <taxon>Pyrrhoderma</taxon>
    </lineage>
</organism>
<keyword evidence="1 2" id="KW-0694">RNA-binding</keyword>
<dbReference type="InterPro" id="IPR050374">
    <property type="entry name" value="RRT5_SRSF_SR"/>
</dbReference>
<dbReference type="GO" id="GO:0005737">
    <property type="term" value="C:cytoplasm"/>
    <property type="evidence" value="ECO:0007669"/>
    <property type="project" value="TreeGrafter"/>
</dbReference>
<dbReference type="Gene3D" id="3.30.70.330">
    <property type="match status" value="2"/>
</dbReference>
<evidence type="ECO:0000313" key="5">
    <source>
        <dbReference type="EMBL" id="PAV23803.1"/>
    </source>
</evidence>
<dbReference type="PROSITE" id="PS50102">
    <property type="entry name" value="RRM"/>
    <property type="match status" value="2"/>
</dbReference>
<dbReference type="AlphaFoldDB" id="A0A286UW28"/>
<dbReference type="FunCoup" id="A0A286UW28">
    <property type="interactions" value="408"/>
</dbReference>
<evidence type="ECO:0000256" key="2">
    <source>
        <dbReference type="PROSITE-ProRule" id="PRU00176"/>
    </source>
</evidence>
<dbReference type="InterPro" id="IPR035979">
    <property type="entry name" value="RBD_domain_sf"/>
</dbReference>
<dbReference type="InterPro" id="IPR000504">
    <property type="entry name" value="RRM_dom"/>
</dbReference>
<dbReference type="PANTHER" id="PTHR23003:SF51">
    <property type="entry name" value="SERINE-ARGININE PROTEIN 55"/>
    <property type="match status" value="1"/>
</dbReference>
<feature type="domain" description="RRM" evidence="4">
    <location>
        <begin position="98"/>
        <end position="171"/>
    </location>
</feature>
<dbReference type="InParanoid" id="A0A286UW28"/>
<feature type="region of interest" description="Disordered" evidence="3">
    <location>
        <begin position="165"/>
        <end position="269"/>
    </location>
</feature>
<dbReference type="STRING" id="2282107.A0A286UW28"/>
<dbReference type="EMBL" id="NBII01000001">
    <property type="protein sequence ID" value="PAV23803.1"/>
    <property type="molecule type" value="Genomic_DNA"/>
</dbReference>
<feature type="compositionally biased region" description="Basic and acidic residues" evidence="3">
    <location>
        <begin position="215"/>
        <end position="259"/>
    </location>
</feature>
<dbReference type="CDD" id="cd12339">
    <property type="entry name" value="RRM2_SRSF1_4_like"/>
    <property type="match status" value="1"/>
</dbReference>
<dbReference type="SUPFAM" id="SSF54928">
    <property type="entry name" value="RNA-binding domain, RBD"/>
    <property type="match status" value="1"/>
</dbReference>
<sequence length="269" mass="31872">MARRLYLGNLSSKTNQDDVTSYFEQFGKVVEVRVMSEKHFGFVEFDTSRSAEEAVRELNGKEFMGTSIVVEYAKEGRRRNDYDAPERSHAPRRRPAGYRLMVDGISRDTSWQDLKDFGREAGNVSFADIDRDVPGRGILEYLSRSDAEFAAKDLDGRDLRGQPVTVTFAEDRGPDNFRRDDRDRYRGDRYDRDRYSDRDRFRDERPRRGRSSSPPRREDRARSPPPPREFDEKRRDDAYERRRDDRKRDDRDRFEERPNRHQNSHSKGS</sequence>
<feature type="compositionally biased region" description="Basic residues" evidence="3">
    <location>
        <begin position="260"/>
        <end position="269"/>
    </location>
</feature>
<dbReference type="InterPro" id="IPR012677">
    <property type="entry name" value="Nucleotide-bd_a/b_plait_sf"/>
</dbReference>
<evidence type="ECO:0000256" key="1">
    <source>
        <dbReference type="ARBA" id="ARBA00022884"/>
    </source>
</evidence>
<keyword evidence="6" id="KW-1185">Reference proteome</keyword>
<accession>A0A286UW28</accession>
<name>A0A286UW28_9AGAM</name>
<comment type="caution">
    <text evidence="5">The sequence shown here is derived from an EMBL/GenBank/DDBJ whole genome shotgun (WGS) entry which is preliminary data.</text>
</comment>
<evidence type="ECO:0000313" key="6">
    <source>
        <dbReference type="Proteomes" id="UP000217199"/>
    </source>
</evidence>
<evidence type="ECO:0000259" key="4">
    <source>
        <dbReference type="PROSITE" id="PS50102"/>
    </source>
</evidence>
<dbReference type="GO" id="GO:0005634">
    <property type="term" value="C:nucleus"/>
    <property type="evidence" value="ECO:0007669"/>
    <property type="project" value="TreeGrafter"/>
</dbReference>
<dbReference type="SMART" id="SM00360">
    <property type="entry name" value="RRM"/>
    <property type="match status" value="2"/>
</dbReference>
<proteinExistence type="predicted"/>
<dbReference type="CDD" id="cd00590">
    <property type="entry name" value="RRM_SF"/>
    <property type="match status" value="1"/>
</dbReference>
<reference evidence="5 6" key="1">
    <citation type="journal article" date="2017" name="Mol. Ecol.">
        <title>Comparative and population genomic landscape of Phellinus noxius: A hypervariable fungus causing root rot in trees.</title>
        <authorList>
            <person name="Chung C.L."/>
            <person name="Lee T.J."/>
            <person name="Akiba M."/>
            <person name="Lee H.H."/>
            <person name="Kuo T.H."/>
            <person name="Liu D."/>
            <person name="Ke H.M."/>
            <person name="Yokoi T."/>
            <person name="Roa M.B."/>
            <person name="Lu M.J."/>
            <person name="Chang Y.Y."/>
            <person name="Ann P.J."/>
            <person name="Tsai J.N."/>
            <person name="Chen C.Y."/>
            <person name="Tzean S.S."/>
            <person name="Ota Y."/>
            <person name="Hattori T."/>
            <person name="Sahashi N."/>
            <person name="Liou R.F."/>
            <person name="Kikuchi T."/>
            <person name="Tsai I.J."/>
        </authorList>
    </citation>
    <scope>NUCLEOTIDE SEQUENCE [LARGE SCALE GENOMIC DNA]</scope>
    <source>
        <strain evidence="5 6">FFPRI411160</strain>
    </source>
</reference>
<dbReference type="GO" id="GO:0003729">
    <property type="term" value="F:mRNA binding"/>
    <property type="evidence" value="ECO:0007669"/>
    <property type="project" value="TreeGrafter"/>
</dbReference>
<dbReference type="Pfam" id="PF00076">
    <property type="entry name" value="RRM_1"/>
    <property type="match status" value="2"/>
</dbReference>
<evidence type="ECO:0000256" key="3">
    <source>
        <dbReference type="SAM" id="MobiDB-lite"/>
    </source>
</evidence>
<feature type="domain" description="RRM" evidence="4">
    <location>
        <begin position="3"/>
        <end position="75"/>
    </location>
</feature>
<dbReference type="OrthoDB" id="1099063at2759"/>
<dbReference type="Proteomes" id="UP000217199">
    <property type="component" value="Unassembled WGS sequence"/>
</dbReference>